<evidence type="ECO:0000256" key="2">
    <source>
        <dbReference type="ARBA" id="ARBA00022840"/>
    </source>
</evidence>
<dbReference type="GO" id="GO:0005524">
    <property type="term" value="F:ATP binding"/>
    <property type="evidence" value="ECO:0007669"/>
    <property type="project" value="UniProtKB-KW"/>
</dbReference>
<dbReference type="PRINTS" id="PR00038">
    <property type="entry name" value="HTHLUXR"/>
</dbReference>
<dbReference type="Pfam" id="PF00196">
    <property type="entry name" value="GerE"/>
    <property type="match status" value="1"/>
</dbReference>
<dbReference type="AlphaFoldDB" id="A0A931A2W6"/>
<dbReference type="SUPFAM" id="SSF52540">
    <property type="entry name" value="P-loop containing nucleoside triphosphate hydrolases"/>
    <property type="match status" value="1"/>
</dbReference>
<keyword evidence="1" id="KW-0547">Nucleotide-binding</keyword>
<comment type="caution">
    <text evidence="4">The sequence shown here is derived from an EMBL/GenBank/DDBJ whole genome shotgun (WGS) entry which is preliminary data.</text>
</comment>
<dbReference type="GO" id="GO:0003677">
    <property type="term" value="F:DNA binding"/>
    <property type="evidence" value="ECO:0007669"/>
    <property type="project" value="InterPro"/>
</dbReference>
<dbReference type="PANTHER" id="PTHR16305:SF35">
    <property type="entry name" value="TRANSCRIPTIONAL ACTIVATOR DOMAIN"/>
    <property type="match status" value="1"/>
</dbReference>
<evidence type="ECO:0000256" key="1">
    <source>
        <dbReference type="ARBA" id="ARBA00022741"/>
    </source>
</evidence>
<accession>A0A931A2W6</accession>
<dbReference type="GO" id="GO:0005737">
    <property type="term" value="C:cytoplasm"/>
    <property type="evidence" value="ECO:0007669"/>
    <property type="project" value="TreeGrafter"/>
</dbReference>
<gene>
    <name evidence="4" type="ORF">ITP53_05750</name>
</gene>
<dbReference type="SUPFAM" id="SSF46894">
    <property type="entry name" value="C-terminal effector domain of the bipartite response regulators"/>
    <property type="match status" value="1"/>
</dbReference>
<dbReference type="GO" id="GO:0004016">
    <property type="term" value="F:adenylate cyclase activity"/>
    <property type="evidence" value="ECO:0007669"/>
    <property type="project" value="TreeGrafter"/>
</dbReference>
<dbReference type="InterPro" id="IPR027417">
    <property type="entry name" value="P-loop_NTPase"/>
</dbReference>
<dbReference type="InterPro" id="IPR000792">
    <property type="entry name" value="Tscrpt_reg_LuxR_C"/>
</dbReference>
<dbReference type="CDD" id="cd06170">
    <property type="entry name" value="LuxR_C_like"/>
    <property type="match status" value="1"/>
</dbReference>
<dbReference type="PANTHER" id="PTHR16305">
    <property type="entry name" value="TESTICULAR SOLUBLE ADENYLYL CYCLASE"/>
    <property type="match status" value="1"/>
</dbReference>
<dbReference type="Pfam" id="PF13191">
    <property type="entry name" value="AAA_16"/>
    <property type="match status" value="1"/>
</dbReference>
<feature type="domain" description="HTH luxR-type" evidence="3">
    <location>
        <begin position="892"/>
        <end position="957"/>
    </location>
</feature>
<dbReference type="PROSITE" id="PS50043">
    <property type="entry name" value="HTH_LUXR_2"/>
    <property type="match status" value="1"/>
</dbReference>
<name>A0A931A2W6_9ACTN</name>
<keyword evidence="2" id="KW-0067">ATP-binding</keyword>
<dbReference type="InterPro" id="IPR016032">
    <property type="entry name" value="Sig_transdc_resp-reg_C-effctor"/>
</dbReference>
<evidence type="ECO:0000313" key="4">
    <source>
        <dbReference type="EMBL" id="MBF8185247.1"/>
    </source>
</evidence>
<keyword evidence="5" id="KW-1185">Reference proteome</keyword>
<evidence type="ECO:0000313" key="5">
    <source>
        <dbReference type="Proteomes" id="UP000605361"/>
    </source>
</evidence>
<dbReference type="InterPro" id="IPR036388">
    <property type="entry name" value="WH-like_DNA-bd_sf"/>
</dbReference>
<dbReference type="Gene3D" id="1.10.10.10">
    <property type="entry name" value="Winged helix-like DNA-binding domain superfamily/Winged helix DNA-binding domain"/>
    <property type="match status" value="1"/>
</dbReference>
<reference evidence="4" key="1">
    <citation type="submission" date="2020-11" db="EMBL/GenBank/DDBJ databases">
        <title>Whole-genome analyses of Nonomuraea sp. K274.</title>
        <authorList>
            <person name="Veyisoglu A."/>
        </authorList>
    </citation>
    <scope>NUCLEOTIDE SEQUENCE</scope>
    <source>
        <strain evidence="4">K274</strain>
    </source>
</reference>
<proteinExistence type="predicted"/>
<dbReference type="GO" id="GO:0006355">
    <property type="term" value="P:regulation of DNA-templated transcription"/>
    <property type="evidence" value="ECO:0007669"/>
    <property type="project" value="InterPro"/>
</dbReference>
<evidence type="ECO:0000259" key="3">
    <source>
        <dbReference type="PROSITE" id="PS50043"/>
    </source>
</evidence>
<dbReference type="SMART" id="SM00421">
    <property type="entry name" value="HTH_LUXR"/>
    <property type="match status" value="1"/>
</dbReference>
<sequence length="963" mass="103622">MCTSWQLRCRHRKSGNLAWGGSLVYSESCNWDKRRGTVDQRTRGAGHGENVGLLGRGSECAVLDEVIEAVRMGESRVLVVHGAPGVGKSALLEYAENSATGMRVLRAAGVESEMELAFATLHQLCAPLLGRLENLPVPQRDALETVFGMRAGAPPERFLVGLAVLSLLSDASEGRPLLCVVDDAQWMDRSSAQVLGFVARRLLAESVALVFGSRQRAQDLLGLPELEVTGLSDADAHALLDSVTHARLDQHIRDRIIAETKGNPLALLELPRGLTMTQMAGGFGLLNADTLPGRIEQSFLDRIEDLPEQTRLLLLIAAAEPVGNPDLVRRAAERLGAIPETALAGGTDGLLTIEARVTFRHPLVRSAVYGSAREKDRRAVHLALAEATDARTDPDRRAWHLASAAPGPDEAVAAELERSAGRAQARGGLAAAAAFLQRSVALTIDTSHRAERALSAADASLRAGDLDAARKLVDIADRDAQGEFQRVRAHLVRSHITFAAGYNNEAPPMLLTAAQRLEPFDMDLARETYLVAWASASYGAANRDSLMAISRAMRELPSPEGSPRALDLVLEAYALLITDGRSAALPTLRRALIALTGAPLQDLLKWGWAAGGLTALLWEDRIMAEWPVRVIDEVRAAAALSELPIYLHALGLPIVLSGDFAAAAAIVAQSEAVAAATGVPMTQHTKLLLTALQGKDAEASALIAATIEEAGAGGQLNGVASAHWAAAVLYNGLARYEQALPAAQATTQSANLLVSQWALPELVEAAARVGDDTAAHGALEDLADSAEPCDTDWAQGVLARCRALLSDDAAAADDFYREAIERLGRTLLRPELARAHLLYGEWLRRDRQRVEARAHLRTAYEMFVSIGMEAFAERACRELLATGETVRKRKNAGSTSEELTPQEQQIALLVRDGLSNPEVAARLFVSPRTVEWHLRKIFAKLKISSRRQLGDALSRGEYESMTQ</sequence>
<dbReference type="Proteomes" id="UP000605361">
    <property type="component" value="Unassembled WGS sequence"/>
</dbReference>
<dbReference type="InterPro" id="IPR041664">
    <property type="entry name" value="AAA_16"/>
</dbReference>
<protein>
    <submittedName>
        <fullName evidence="4">AAA family ATPase</fullName>
    </submittedName>
</protein>
<organism evidence="4 5">
    <name type="scientific">Nonomuraea cypriaca</name>
    <dbReference type="NCBI Taxonomy" id="1187855"/>
    <lineage>
        <taxon>Bacteria</taxon>
        <taxon>Bacillati</taxon>
        <taxon>Actinomycetota</taxon>
        <taxon>Actinomycetes</taxon>
        <taxon>Streptosporangiales</taxon>
        <taxon>Streptosporangiaceae</taxon>
        <taxon>Nonomuraea</taxon>
    </lineage>
</organism>
<dbReference type="EMBL" id="JADOGI010000011">
    <property type="protein sequence ID" value="MBF8185247.1"/>
    <property type="molecule type" value="Genomic_DNA"/>
</dbReference>